<evidence type="ECO:0000256" key="1">
    <source>
        <dbReference type="ARBA" id="ARBA00022670"/>
    </source>
</evidence>
<dbReference type="PANTHER" id="PTHR11731">
    <property type="entry name" value="PROTEASE FAMILY S9B,C DIPEPTIDYL-PEPTIDASE IV-RELATED"/>
    <property type="match status" value="1"/>
</dbReference>
<dbReference type="AlphaFoldDB" id="A0A5B1CNB4"/>
<feature type="domain" description="Peptidase S9 prolyl oligopeptidase catalytic" evidence="4">
    <location>
        <begin position="599"/>
        <end position="793"/>
    </location>
</feature>
<keyword evidence="2 6" id="KW-0378">Hydrolase</keyword>
<dbReference type="Pfam" id="PF00326">
    <property type="entry name" value="Peptidase_S9"/>
    <property type="match status" value="1"/>
</dbReference>
<comment type="caution">
    <text evidence="6">The sequence shown here is derived from an EMBL/GenBank/DDBJ whole genome shotgun (WGS) entry which is preliminary data.</text>
</comment>
<evidence type="ECO:0000313" key="7">
    <source>
        <dbReference type="Proteomes" id="UP000322699"/>
    </source>
</evidence>
<dbReference type="EC" id="3.4.14.12" evidence="6"/>
<dbReference type="Gene3D" id="2.140.10.30">
    <property type="entry name" value="Dipeptidylpeptidase IV, N-terminal domain"/>
    <property type="match status" value="1"/>
</dbReference>
<dbReference type="GO" id="GO:0006508">
    <property type="term" value="P:proteolysis"/>
    <property type="evidence" value="ECO:0007669"/>
    <property type="project" value="UniProtKB-KW"/>
</dbReference>
<dbReference type="Gene3D" id="3.40.50.1820">
    <property type="entry name" value="alpha/beta hydrolase"/>
    <property type="match status" value="1"/>
</dbReference>
<organism evidence="6 7">
    <name type="scientific">Rubripirellula obstinata</name>
    <dbReference type="NCBI Taxonomy" id="406547"/>
    <lineage>
        <taxon>Bacteria</taxon>
        <taxon>Pseudomonadati</taxon>
        <taxon>Planctomycetota</taxon>
        <taxon>Planctomycetia</taxon>
        <taxon>Pirellulales</taxon>
        <taxon>Pirellulaceae</taxon>
        <taxon>Rubripirellula</taxon>
    </lineage>
</organism>
<accession>A0A5B1CNB4</accession>
<dbReference type="GO" id="GO:0008239">
    <property type="term" value="F:dipeptidyl-peptidase activity"/>
    <property type="evidence" value="ECO:0007669"/>
    <property type="project" value="TreeGrafter"/>
</dbReference>
<reference evidence="6 7" key="1">
    <citation type="submission" date="2019-08" db="EMBL/GenBank/DDBJ databases">
        <title>Deep-cultivation of Planctomycetes and their phenomic and genomic characterization uncovers novel biology.</title>
        <authorList>
            <person name="Wiegand S."/>
            <person name="Jogler M."/>
            <person name="Boedeker C."/>
            <person name="Pinto D."/>
            <person name="Vollmers J."/>
            <person name="Rivas-Marin E."/>
            <person name="Kohn T."/>
            <person name="Peeters S.H."/>
            <person name="Heuer A."/>
            <person name="Rast P."/>
            <person name="Oberbeckmann S."/>
            <person name="Bunk B."/>
            <person name="Jeske O."/>
            <person name="Meyerdierks A."/>
            <person name="Storesund J.E."/>
            <person name="Kallscheuer N."/>
            <person name="Luecker S."/>
            <person name="Lage O.M."/>
            <person name="Pohl T."/>
            <person name="Merkel B.J."/>
            <person name="Hornburger P."/>
            <person name="Mueller R.-W."/>
            <person name="Bruemmer F."/>
            <person name="Labrenz M."/>
            <person name="Spormann A.M."/>
            <person name="Op Den Camp H."/>
            <person name="Overmann J."/>
            <person name="Amann R."/>
            <person name="Jetten M.S.M."/>
            <person name="Mascher T."/>
            <person name="Medema M.H."/>
            <person name="Devos D.P."/>
            <person name="Kaster A.-K."/>
            <person name="Ovreas L."/>
            <person name="Rohde M."/>
            <person name="Galperin M.Y."/>
            <person name="Jogler C."/>
        </authorList>
    </citation>
    <scope>NUCLEOTIDE SEQUENCE [LARGE SCALE GENOMIC DNA]</scope>
    <source>
        <strain evidence="6 7">LF1</strain>
    </source>
</reference>
<dbReference type="SUPFAM" id="SSF82171">
    <property type="entry name" value="DPP6 N-terminal domain-like"/>
    <property type="match status" value="1"/>
</dbReference>
<proteinExistence type="predicted"/>
<dbReference type="PROSITE" id="PS00708">
    <property type="entry name" value="PRO_ENDOPEP_SER"/>
    <property type="match status" value="1"/>
</dbReference>
<dbReference type="PANTHER" id="PTHR11731:SF193">
    <property type="entry name" value="DIPEPTIDYL PEPTIDASE 9"/>
    <property type="match status" value="1"/>
</dbReference>
<feature type="domain" description="Dipeptidylpeptidase IV N-terminal" evidence="5">
    <location>
        <begin position="190"/>
        <end position="505"/>
    </location>
</feature>
<evidence type="ECO:0000259" key="5">
    <source>
        <dbReference type="Pfam" id="PF00930"/>
    </source>
</evidence>
<dbReference type="InterPro" id="IPR050278">
    <property type="entry name" value="Serine_Prot_S9B/DPPIV"/>
</dbReference>
<gene>
    <name evidence="6" type="primary">ptpA_2</name>
    <name evidence="6" type="ORF">LF1_50830</name>
</gene>
<keyword evidence="1" id="KW-0645">Protease</keyword>
<dbReference type="InterPro" id="IPR002469">
    <property type="entry name" value="Peptidase_S9B_N"/>
</dbReference>
<dbReference type="OrthoDB" id="108903at2"/>
<dbReference type="InterPro" id="IPR029058">
    <property type="entry name" value="AB_hydrolase_fold"/>
</dbReference>
<keyword evidence="7" id="KW-1185">Reference proteome</keyword>
<name>A0A5B1CNB4_9BACT</name>
<evidence type="ECO:0000256" key="3">
    <source>
        <dbReference type="SAM" id="MobiDB-lite"/>
    </source>
</evidence>
<evidence type="ECO:0000259" key="4">
    <source>
        <dbReference type="Pfam" id="PF00326"/>
    </source>
</evidence>
<dbReference type="GO" id="GO:0004252">
    <property type="term" value="F:serine-type endopeptidase activity"/>
    <property type="evidence" value="ECO:0007669"/>
    <property type="project" value="InterPro"/>
</dbReference>
<dbReference type="InterPro" id="IPR001375">
    <property type="entry name" value="Peptidase_S9_cat"/>
</dbReference>
<dbReference type="Pfam" id="PF00930">
    <property type="entry name" value="DPPIV_N"/>
    <property type="match status" value="1"/>
</dbReference>
<dbReference type="EMBL" id="VRLW01000001">
    <property type="protein sequence ID" value="KAA1262518.1"/>
    <property type="molecule type" value="Genomic_DNA"/>
</dbReference>
<evidence type="ECO:0000256" key="2">
    <source>
        <dbReference type="ARBA" id="ARBA00022801"/>
    </source>
</evidence>
<feature type="region of interest" description="Disordered" evidence="3">
    <location>
        <begin position="498"/>
        <end position="521"/>
    </location>
</feature>
<dbReference type="InterPro" id="IPR002471">
    <property type="entry name" value="Pept_S9_AS"/>
</dbReference>
<dbReference type="SUPFAM" id="SSF53474">
    <property type="entry name" value="alpha/beta-Hydrolases"/>
    <property type="match status" value="1"/>
</dbReference>
<sequence>MNSVAQTNSGEHTHCRATHWVVPTTAVMLLTFLPSNFSFVSCANAYPPANPTPQTEQSGEPQVLTLERLYHPDKKFDFDGKLPMSHWIGKQTSKLLLKKDNTWKQFPLGKSVVKGDSASQPWQTWPAFDQLCKNVSSLANVDAKAATRSVARAVPMMQEESDTILVRIGDTLATVSSETPARILTRDAGSWENVKLDSQARRIGYTIDGDLYVTDVRTHLTRRLTDDGLDTLLDGELDWIYQEEIFGRGNFRAFWFSPDGNWLAMLRIDTSGVQPYVLSSSRADRGNGSTTRYSKSGDPIPHASLYVWDLRRFDSEPVPAPKLMVESTSDLEQIVTGVWWHAHDGSLVFSVSDRKQTYRMLSKADPAALENGLVLPRLLLREESPAWVEPPAAPAWLADGGLLWRSELPSGKYRVYRISGDGSSMVPVSPSSLNVRDFTLSPSEDKLWLVGDRDGGVDQHLYQCKLDQANSELISLTGESGWHSTDISPDGRWLVDRQSDPSTPPSMVLRPTRIPDGDSPETTETLISETRLMTQSPLRSPELLTITTDDSVQLPALLVKPDLESEDSQKFPVVVEVYGGPGTPIVSSRFAGRQALYRELLARRGIATLVVDNRSSSGTPVSAMWSIRGRMGEVEFRDVMSAVVWLKSQPWVDADRIAIRGWSFGGFLTLYSMTHSDAFVAGIAGGSVTDWHEYDSFYTERYMGLPSENKHGYETTSLISAAKNLSGRLLMIHGEVDDNVHPANTLRMAKALQKAHKPFQMMIYPGAAHSVSDPHQSWHMVQMTDQFLLDALDAN</sequence>
<evidence type="ECO:0000313" key="6">
    <source>
        <dbReference type="EMBL" id="KAA1262518.1"/>
    </source>
</evidence>
<dbReference type="Proteomes" id="UP000322699">
    <property type="component" value="Unassembled WGS sequence"/>
</dbReference>
<protein>
    <submittedName>
        <fullName evidence="6">Prolyl tripeptidyl peptidase</fullName>
        <ecNumber evidence="6">3.4.14.12</ecNumber>
    </submittedName>
</protein>